<accession>A0A8H6N532</accession>
<sequence length="97" mass="10884">MEEYGSFGAVRQRHASPYADEFDPDKGQFTVLVLSGLTPIWDEPKQPVWMDFGQAYQAPVQSVSTRDQCGSMYPNEWVDRAGSSIATKPKRIRGLMA</sequence>
<name>A0A8H6N532_9PEZI</name>
<dbReference type="Proteomes" id="UP000652219">
    <property type="component" value="Unassembled WGS sequence"/>
</dbReference>
<evidence type="ECO:0000313" key="2">
    <source>
        <dbReference type="Proteomes" id="UP000652219"/>
    </source>
</evidence>
<dbReference type="AlphaFoldDB" id="A0A8H6N532"/>
<comment type="caution">
    <text evidence="1">The sequence shown here is derived from an EMBL/GenBank/DDBJ whole genome shotgun (WGS) entry which is preliminary data.</text>
</comment>
<gene>
    <name evidence="1" type="ORF">CSOJ01_01203</name>
</gene>
<evidence type="ECO:0000313" key="1">
    <source>
        <dbReference type="EMBL" id="KAF6819796.1"/>
    </source>
</evidence>
<organism evidence="1 2">
    <name type="scientific">Colletotrichum sojae</name>
    <dbReference type="NCBI Taxonomy" id="2175907"/>
    <lineage>
        <taxon>Eukaryota</taxon>
        <taxon>Fungi</taxon>
        <taxon>Dikarya</taxon>
        <taxon>Ascomycota</taxon>
        <taxon>Pezizomycotina</taxon>
        <taxon>Sordariomycetes</taxon>
        <taxon>Hypocreomycetidae</taxon>
        <taxon>Glomerellales</taxon>
        <taxon>Glomerellaceae</taxon>
        <taxon>Colletotrichum</taxon>
        <taxon>Colletotrichum orchidearum species complex</taxon>
    </lineage>
</organism>
<reference evidence="1 2" key="1">
    <citation type="journal article" date="2020" name="Phytopathology">
        <title>Genome Sequence Resources of Colletotrichum truncatum, C. plurivorum, C. musicola, and C. sojae: Four Species Pathogenic to Soybean (Glycine max).</title>
        <authorList>
            <person name="Rogerio F."/>
            <person name="Boufleur T.R."/>
            <person name="Ciampi-Guillardi M."/>
            <person name="Sukno S.A."/>
            <person name="Thon M.R."/>
            <person name="Massola Junior N.S."/>
            <person name="Baroncelli R."/>
        </authorList>
    </citation>
    <scope>NUCLEOTIDE SEQUENCE [LARGE SCALE GENOMIC DNA]</scope>
    <source>
        <strain evidence="1 2">LFN0009</strain>
    </source>
</reference>
<proteinExistence type="predicted"/>
<dbReference type="EMBL" id="WIGN01000008">
    <property type="protein sequence ID" value="KAF6819796.1"/>
    <property type="molecule type" value="Genomic_DNA"/>
</dbReference>
<keyword evidence="2" id="KW-1185">Reference proteome</keyword>
<protein>
    <submittedName>
        <fullName evidence="1">Uncharacterized protein</fullName>
    </submittedName>
</protein>